<evidence type="ECO:0000313" key="2">
    <source>
        <dbReference type="EMBL" id="ORX92934.1"/>
    </source>
</evidence>
<dbReference type="PANTHER" id="PTHR43735">
    <property type="entry name" value="APOPTOSIS-INDUCING FACTOR 1"/>
    <property type="match status" value="1"/>
</dbReference>
<dbReference type="STRING" id="1231657.A0A1Y1Y5P9"/>
<dbReference type="SUPFAM" id="SSF51971">
    <property type="entry name" value="Nucleotide-binding domain"/>
    <property type="match status" value="1"/>
</dbReference>
<evidence type="ECO:0000313" key="3">
    <source>
        <dbReference type="Proteomes" id="UP000193144"/>
    </source>
</evidence>
<evidence type="ECO:0000259" key="1">
    <source>
        <dbReference type="Pfam" id="PF07992"/>
    </source>
</evidence>
<dbReference type="OrthoDB" id="202203at2759"/>
<sequence length="401" mass="41951">MRTPPITDEIVVLGGNCAGINLVHHLLRQIIPKLSEISSSAGVSYHVTLVTPNTYFLFKVAAPGALINASLIPSSKIFKSIPEAFQQYGPGESRVSFLRGKAVGLDPAAREVAVEIVGGGSQKLKFDSLFICTGTTSASALWTLHDDHETVLIAGGGPVGVETAGEIVVQYPEIKITLVAGGDVLDKLKPGAGVKAKKFLDDAGVEVLTNVRVMGSTASELVAKIELSDSSSKTVDLFIDARGMSKINSEFLPKNWLDESGRVTAKDAYFRVKGDGKDNVSGIYVLGDIVSGSTNTALELDAMVPVAASSFAVDIAAELGETTVSSGGSLSWIPGFGSNALAQKEFKPMQDTVVISFGPSGGVGLAMGFSMPSFLVKKAKAERFLVELVEPTMSGAKQGKA</sequence>
<dbReference type="AlphaFoldDB" id="A0A1Y1Y5P9"/>
<gene>
    <name evidence="2" type="ORF">BCR34DRAFT_608690</name>
</gene>
<dbReference type="Proteomes" id="UP000193144">
    <property type="component" value="Unassembled WGS sequence"/>
</dbReference>
<organism evidence="2 3">
    <name type="scientific">Clohesyomyces aquaticus</name>
    <dbReference type="NCBI Taxonomy" id="1231657"/>
    <lineage>
        <taxon>Eukaryota</taxon>
        <taxon>Fungi</taxon>
        <taxon>Dikarya</taxon>
        <taxon>Ascomycota</taxon>
        <taxon>Pezizomycotina</taxon>
        <taxon>Dothideomycetes</taxon>
        <taxon>Pleosporomycetidae</taxon>
        <taxon>Pleosporales</taxon>
        <taxon>Lindgomycetaceae</taxon>
        <taxon>Clohesyomyces</taxon>
    </lineage>
</organism>
<keyword evidence="3" id="KW-1185">Reference proteome</keyword>
<feature type="domain" description="FAD/NAD(P)-binding" evidence="1">
    <location>
        <begin position="9"/>
        <end position="293"/>
    </location>
</feature>
<dbReference type="PANTHER" id="PTHR43735:SF25">
    <property type="entry name" value="NAD(P)H DEHYDROGENASE 3"/>
    <property type="match status" value="1"/>
</dbReference>
<name>A0A1Y1Y5P9_9PLEO</name>
<dbReference type="GO" id="GO:0004174">
    <property type="term" value="F:electron-transferring-flavoprotein dehydrogenase activity"/>
    <property type="evidence" value="ECO:0007669"/>
    <property type="project" value="TreeGrafter"/>
</dbReference>
<dbReference type="GO" id="GO:0005737">
    <property type="term" value="C:cytoplasm"/>
    <property type="evidence" value="ECO:0007669"/>
    <property type="project" value="TreeGrafter"/>
</dbReference>
<dbReference type="Pfam" id="PF07992">
    <property type="entry name" value="Pyr_redox_2"/>
    <property type="match status" value="1"/>
</dbReference>
<proteinExistence type="predicted"/>
<reference evidence="2 3" key="1">
    <citation type="submission" date="2016-07" db="EMBL/GenBank/DDBJ databases">
        <title>Pervasive Adenine N6-methylation of Active Genes in Fungi.</title>
        <authorList>
            <consortium name="DOE Joint Genome Institute"/>
            <person name="Mondo S.J."/>
            <person name="Dannebaum R.O."/>
            <person name="Kuo R.C."/>
            <person name="Labutti K."/>
            <person name="Haridas S."/>
            <person name="Kuo A."/>
            <person name="Salamov A."/>
            <person name="Ahrendt S.R."/>
            <person name="Lipzen A."/>
            <person name="Sullivan W."/>
            <person name="Andreopoulos W.B."/>
            <person name="Clum A."/>
            <person name="Lindquist E."/>
            <person name="Daum C."/>
            <person name="Ramamoorthy G.K."/>
            <person name="Gryganskyi A."/>
            <person name="Culley D."/>
            <person name="Magnuson J.K."/>
            <person name="James T.Y."/>
            <person name="O'Malley M.A."/>
            <person name="Stajich J.E."/>
            <person name="Spatafora J.W."/>
            <person name="Visel A."/>
            <person name="Grigoriev I.V."/>
        </authorList>
    </citation>
    <scope>NUCLEOTIDE SEQUENCE [LARGE SCALE GENOMIC DNA]</scope>
    <source>
        <strain evidence="2 3">CBS 115471</strain>
    </source>
</reference>
<dbReference type="Gene3D" id="3.50.50.100">
    <property type="match status" value="2"/>
</dbReference>
<dbReference type="InterPro" id="IPR023753">
    <property type="entry name" value="FAD/NAD-binding_dom"/>
</dbReference>
<dbReference type="GO" id="GO:0050660">
    <property type="term" value="F:flavin adenine dinucleotide binding"/>
    <property type="evidence" value="ECO:0007669"/>
    <property type="project" value="TreeGrafter"/>
</dbReference>
<comment type="caution">
    <text evidence="2">The sequence shown here is derived from an EMBL/GenBank/DDBJ whole genome shotgun (WGS) entry which is preliminary data.</text>
</comment>
<accession>A0A1Y1Y5P9</accession>
<protein>
    <recommendedName>
        <fullName evidence="1">FAD/NAD(P)-binding domain-containing protein</fullName>
    </recommendedName>
</protein>
<dbReference type="EMBL" id="MCFA01000362">
    <property type="protein sequence ID" value="ORX92934.1"/>
    <property type="molecule type" value="Genomic_DNA"/>
</dbReference>
<dbReference type="PRINTS" id="PR00368">
    <property type="entry name" value="FADPNR"/>
</dbReference>